<evidence type="ECO:0000313" key="1">
    <source>
        <dbReference type="EMBL" id="GBM33703.1"/>
    </source>
</evidence>
<reference evidence="1 2" key="1">
    <citation type="journal article" date="2019" name="Sci. Rep.">
        <title>Orb-weaving spider Araneus ventricosus genome elucidates the spidroin gene catalogue.</title>
        <authorList>
            <person name="Kono N."/>
            <person name="Nakamura H."/>
            <person name="Ohtoshi R."/>
            <person name="Moran D.A.P."/>
            <person name="Shinohara A."/>
            <person name="Yoshida Y."/>
            <person name="Fujiwara M."/>
            <person name="Mori M."/>
            <person name="Tomita M."/>
            <person name="Arakawa K."/>
        </authorList>
    </citation>
    <scope>NUCLEOTIDE SEQUENCE [LARGE SCALE GENOMIC DNA]</scope>
</reference>
<name>A0A4Y2EWW8_ARAVE</name>
<organism evidence="1 2">
    <name type="scientific">Araneus ventricosus</name>
    <name type="common">Orbweaver spider</name>
    <name type="synonym">Epeira ventricosa</name>
    <dbReference type="NCBI Taxonomy" id="182803"/>
    <lineage>
        <taxon>Eukaryota</taxon>
        <taxon>Metazoa</taxon>
        <taxon>Ecdysozoa</taxon>
        <taxon>Arthropoda</taxon>
        <taxon>Chelicerata</taxon>
        <taxon>Arachnida</taxon>
        <taxon>Araneae</taxon>
        <taxon>Araneomorphae</taxon>
        <taxon>Entelegynae</taxon>
        <taxon>Araneoidea</taxon>
        <taxon>Araneidae</taxon>
        <taxon>Araneus</taxon>
    </lineage>
</organism>
<dbReference type="Proteomes" id="UP000499080">
    <property type="component" value="Unassembled WGS sequence"/>
</dbReference>
<dbReference type="AlphaFoldDB" id="A0A4Y2EWW8"/>
<sequence>AKLFSPVSDFVLEERWRWWEIFQSRAEARNCHVDRSCNRRFINQERTSVVIFCRPIGPAFTPSSPLKFLSALPEGTVY</sequence>
<accession>A0A4Y2EWW8</accession>
<protein>
    <submittedName>
        <fullName evidence="1">Uncharacterized protein</fullName>
    </submittedName>
</protein>
<keyword evidence="2" id="KW-1185">Reference proteome</keyword>
<proteinExistence type="predicted"/>
<gene>
    <name evidence="1" type="ORF">AVEN_233652_1</name>
</gene>
<feature type="non-terminal residue" evidence="1">
    <location>
        <position position="1"/>
    </location>
</feature>
<comment type="caution">
    <text evidence="1">The sequence shown here is derived from an EMBL/GenBank/DDBJ whole genome shotgun (WGS) entry which is preliminary data.</text>
</comment>
<evidence type="ECO:0000313" key="2">
    <source>
        <dbReference type="Proteomes" id="UP000499080"/>
    </source>
</evidence>
<dbReference type="EMBL" id="BGPR01094166">
    <property type="protein sequence ID" value="GBM33703.1"/>
    <property type="molecule type" value="Genomic_DNA"/>
</dbReference>